<feature type="compositionally biased region" description="Polar residues" evidence="1">
    <location>
        <begin position="159"/>
        <end position="184"/>
    </location>
</feature>
<feature type="region of interest" description="Disordered" evidence="1">
    <location>
        <begin position="139"/>
        <end position="289"/>
    </location>
</feature>
<feature type="transmembrane region" description="Helical" evidence="2">
    <location>
        <begin position="89"/>
        <end position="110"/>
    </location>
</feature>
<sequence>MADGDPRMDVFGTVEPVVAHHTREQPVVDDSPSASGIQSSTRASKRAQSVDVSARPSRRRRERGDKSRLRAELDAAAPALALGRRFFSLYLFALYFLFIYFHGPAAALIIPCQTNRPANRLGCTGSRTTICSRLKRQITSFPGSTTPQNTSPPALAPNLTGTRPSGIDRTSTARSQITHSTRWPSSPYVRRSHSRAPPAPTYTDPLLRPTPPPILKADRPAYHVLLPNSDPEHTSASPEPKRTSRAAKRSSLTAMLGLGSRKKHKDGSGQDEDSTHLSVRPLNRRIDTQHTMRTFNTVYTTATAGSVDTGDRASLNVPSSPGHSGPSQGARSASGASSHHGFVATPSSTDHHTIEPSAKTLARAAATRTSSLNGMAYYTPALTLKPLALLLLA</sequence>
<keyword evidence="2" id="KW-0812">Transmembrane</keyword>
<dbReference type="AlphaFoldDB" id="A0A8H8P6U4"/>
<dbReference type="EMBL" id="CP059669">
    <property type="protein sequence ID" value="QRW24617.1"/>
    <property type="molecule type" value="Genomic_DNA"/>
</dbReference>
<keyword evidence="2" id="KW-0472">Membrane</keyword>
<evidence type="ECO:0000313" key="4">
    <source>
        <dbReference type="Proteomes" id="UP000650533"/>
    </source>
</evidence>
<feature type="compositionally biased region" description="Low complexity" evidence="1">
    <location>
        <begin position="318"/>
        <end position="338"/>
    </location>
</feature>
<protein>
    <submittedName>
        <fullName evidence="3">Uncharacterized protein</fullName>
    </submittedName>
</protein>
<keyword evidence="2" id="KW-1133">Transmembrane helix</keyword>
<organism evidence="3 4">
    <name type="scientific">Rhizoctonia solani</name>
    <dbReference type="NCBI Taxonomy" id="456999"/>
    <lineage>
        <taxon>Eukaryota</taxon>
        <taxon>Fungi</taxon>
        <taxon>Dikarya</taxon>
        <taxon>Basidiomycota</taxon>
        <taxon>Agaricomycotina</taxon>
        <taxon>Agaricomycetes</taxon>
        <taxon>Cantharellales</taxon>
        <taxon>Ceratobasidiaceae</taxon>
        <taxon>Rhizoctonia</taxon>
    </lineage>
</organism>
<reference evidence="3" key="1">
    <citation type="submission" date="2020-05" db="EMBL/GenBank/DDBJ databases">
        <title>Evolutionary and genomic comparisons of hybrid uninucleate and nonhybrid Rhizoctonia fungi.</title>
        <authorList>
            <person name="Li C."/>
            <person name="Chen X."/>
        </authorList>
    </citation>
    <scope>NUCLEOTIDE SEQUENCE</scope>
    <source>
        <strain evidence="3">AG-1 IA</strain>
    </source>
</reference>
<dbReference type="KEGG" id="rsx:RhiXN_11529"/>
<gene>
    <name evidence="3" type="ORF">RhiXN_11529</name>
</gene>
<dbReference type="GeneID" id="67033807"/>
<evidence type="ECO:0000256" key="1">
    <source>
        <dbReference type="SAM" id="MobiDB-lite"/>
    </source>
</evidence>
<feature type="compositionally biased region" description="Polar residues" evidence="1">
    <location>
        <begin position="139"/>
        <end position="152"/>
    </location>
</feature>
<name>A0A8H8P6U4_9AGAM</name>
<feature type="region of interest" description="Disordered" evidence="1">
    <location>
        <begin position="306"/>
        <end position="355"/>
    </location>
</feature>
<dbReference type="Proteomes" id="UP000650533">
    <property type="component" value="Chromosome 12"/>
</dbReference>
<feature type="region of interest" description="Disordered" evidence="1">
    <location>
        <begin position="1"/>
        <end position="68"/>
    </location>
</feature>
<feature type="compositionally biased region" description="Polar residues" evidence="1">
    <location>
        <begin position="32"/>
        <end position="51"/>
    </location>
</feature>
<evidence type="ECO:0000313" key="3">
    <source>
        <dbReference type="EMBL" id="QRW24617.1"/>
    </source>
</evidence>
<evidence type="ECO:0000256" key="2">
    <source>
        <dbReference type="SAM" id="Phobius"/>
    </source>
</evidence>
<proteinExistence type="predicted"/>
<accession>A0A8H8P6U4</accession>
<dbReference type="RefSeq" id="XP_043184854.1">
    <property type="nucleotide sequence ID" value="XM_043331344.1"/>
</dbReference>